<evidence type="ECO:0000256" key="4">
    <source>
        <dbReference type="SAM" id="MobiDB-lite"/>
    </source>
</evidence>
<evidence type="ECO:0000256" key="3">
    <source>
        <dbReference type="ARBA" id="ARBA00022691"/>
    </source>
</evidence>
<feature type="transmembrane region" description="Helical" evidence="5">
    <location>
        <begin position="22"/>
        <end position="45"/>
    </location>
</feature>
<keyword evidence="3" id="KW-0949">S-adenosyl-L-methionine</keyword>
<keyword evidence="5" id="KW-1133">Transmembrane helix</keyword>
<keyword evidence="2" id="KW-0808">Transferase</keyword>
<evidence type="ECO:0000313" key="6">
    <source>
        <dbReference type="EMBL" id="KAH0631784.1"/>
    </source>
</evidence>
<proteinExistence type="predicted"/>
<keyword evidence="5" id="KW-0812">Transmembrane</keyword>
<protein>
    <submittedName>
        <fullName evidence="6">Uncharacterized protein</fullName>
    </submittedName>
</protein>
<dbReference type="PANTHER" id="PTHR13610:SF5">
    <property type="entry name" value="ADENINE NUCLEOTIDE TRANSLOCASE LYSINE N-METHYLTRANSFERASE"/>
    <property type="match status" value="1"/>
</dbReference>
<accession>A0ABQ7TPR3</accession>
<name>A0ABQ7TPR3_PHRPL</name>
<feature type="compositionally biased region" description="Polar residues" evidence="4">
    <location>
        <begin position="225"/>
        <end position="242"/>
    </location>
</feature>
<sequence>MDQDDLEELATKLHGKGSHWDLFQIAAGTGLVLYVALAGSLALGIRKALVQVPFVPSSAKQVSNMMSLLKGRSGKLVDLGSGDGRIVRVAELLEHGIPKADLSDCNNLTVFLAPSVVPSLERKLLSELPDEACVVAARFPFLTWTPARDAGESLERAWAYNIKDIRQAKQDTARGGPAKEKLSVRYSDFLNTDSDSEFGSDDSLSGLMESMKIRMANSPPKMTCNDDTSSSTIKSQESQTQRKPCLQKRQPSPPSQKMLPSPIQGRK</sequence>
<evidence type="ECO:0000256" key="5">
    <source>
        <dbReference type="SAM" id="Phobius"/>
    </source>
</evidence>
<feature type="region of interest" description="Disordered" evidence="4">
    <location>
        <begin position="217"/>
        <end position="267"/>
    </location>
</feature>
<dbReference type="Proteomes" id="UP000826234">
    <property type="component" value="Unassembled WGS sequence"/>
</dbReference>
<dbReference type="PANTHER" id="PTHR13610">
    <property type="entry name" value="METHYLTRANSFERASE DOMAIN-CONTAINING PROTEIN"/>
    <property type="match status" value="1"/>
</dbReference>
<evidence type="ECO:0000313" key="7">
    <source>
        <dbReference type="Proteomes" id="UP000826234"/>
    </source>
</evidence>
<keyword evidence="5" id="KW-0472">Membrane</keyword>
<keyword evidence="7" id="KW-1185">Reference proteome</keyword>
<keyword evidence="1" id="KW-0489">Methyltransferase</keyword>
<evidence type="ECO:0000256" key="2">
    <source>
        <dbReference type="ARBA" id="ARBA00022679"/>
    </source>
</evidence>
<evidence type="ECO:0000256" key="1">
    <source>
        <dbReference type="ARBA" id="ARBA00022603"/>
    </source>
</evidence>
<dbReference type="InterPro" id="IPR026170">
    <property type="entry name" value="FAM173A/B"/>
</dbReference>
<organism evidence="6 7">
    <name type="scientific">Phrynosoma platyrhinos</name>
    <name type="common">Desert horned lizard</name>
    <dbReference type="NCBI Taxonomy" id="52577"/>
    <lineage>
        <taxon>Eukaryota</taxon>
        <taxon>Metazoa</taxon>
        <taxon>Chordata</taxon>
        <taxon>Craniata</taxon>
        <taxon>Vertebrata</taxon>
        <taxon>Euteleostomi</taxon>
        <taxon>Lepidosauria</taxon>
        <taxon>Squamata</taxon>
        <taxon>Bifurcata</taxon>
        <taxon>Unidentata</taxon>
        <taxon>Episquamata</taxon>
        <taxon>Toxicofera</taxon>
        <taxon>Iguania</taxon>
        <taxon>Phrynosomatidae</taxon>
        <taxon>Phrynosomatinae</taxon>
        <taxon>Phrynosoma</taxon>
    </lineage>
</organism>
<gene>
    <name evidence="6" type="ORF">JD844_019592</name>
</gene>
<comment type="caution">
    <text evidence="6">The sequence shown here is derived from an EMBL/GenBank/DDBJ whole genome shotgun (WGS) entry which is preliminary data.</text>
</comment>
<dbReference type="EMBL" id="JAIPUX010000026">
    <property type="protein sequence ID" value="KAH0631784.1"/>
    <property type="molecule type" value="Genomic_DNA"/>
</dbReference>
<reference evidence="6 7" key="1">
    <citation type="journal article" date="2022" name="Gigascience">
        <title>A chromosome-level genome assembly and annotation of the desert horned lizard, Phrynosoma platyrhinos, provides insight into chromosomal rearrangements among reptiles.</title>
        <authorList>
            <person name="Koochekian N."/>
            <person name="Ascanio A."/>
            <person name="Farleigh K."/>
            <person name="Card D.C."/>
            <person name="Schield D.R."/>
            <person name="Castoe T.A."/>
            <person name="Jezkova T."/>
        </authorList>
    </citation>
    <scope>NUCLEOTIDE SEQUENCE [LARGE SCALE GENOMIC DNA]</scope>
    <source>
        <strain evidence="6">NK-2021</strain>
    </source>
</reference>